<comment type="pathway">
    <text evidence="1 9">Carbohydrate acid metabolism; D-gluconate degradation.</text>
</comment>
<name>A0ABR0SRQ5_9HYPO</name>
<accession>A0ABR0SRQ5</accession>
<evidence type="ECO:0000256" key="7">
    <source>
        <dbReference type="ARBA" id="ARBA00022840"/>
    </source>
</evidence>
<reference evidence="10 11" key="1">
    <citation type="submission" date="2024-01" db="EMBL/GenBank/DDBJ databases">
        <title>Complete genome of Cladobotryum mycophilum ATHUM6906.</title>
        <authorList>
            <person name="Christinaki A.C."/>
            <person name="Myridakis A.I."/>
            <person name="Kouvelis V.N."/>
        </authorList>
    </citation>
    <scope>NUCLEOTIDE SEQUENCE [LARGE SCALE GENOMIC DNA]</scope>
    <source>
        <strain evidence="10 11">ATHUM6906</strain>
    </source>
</reference>
<gene>
    <name evidence="10" type="ORF">PT974_03183</name>
</gene>
<evidence type="ECO:0000256" key="3">
    <source>
        <dbReference type="ARBA" id="ARBA00012054"/>
    </source>
</evidence>
<evidence type="ECO:0000256" key="2">
    <source>
        <dbReference type="ARBA" id="ARBA00008420"/>
    </source>
</evidence>
<evidence type="ECO:0000256" key="4">
    <source>
        <dbReference type="ARBA" id="ARBA00022679"/>
    </source>
</evidence>
<dbReference type="Proteomes" id="UP001338125">
    <property type="component" value="Unassembled WGS sequence"/>
</dbReference>
<evidence type="ECO:0000256" key="6">
    <source>
        <dbReference type="ARBA" id="ARBA00022777"/>
    </source>
</evidence>
<comment type="caution">
    <text evidence="10">The sequence shown here is derived from an EMBL/GenBank/DDBJ whole genome shotgun (WGS) entry which is preliminary data.</text>
</comment>
<proteinExistence type="inferred from homology"/>
<evidence type="ECO:0000256" key="9">
    <source>
        <dbReference type="RuleBase" id="RU363066"/>
    </source>
</evidence>
<evidence type="ECO:0000256" key="1">
    <source>
        <dbReference type="ARBA" id="ARBA00004875"/>
    </source>
</evidence>
<evidence type="ECO:0000313" key="11">
    <source>
        <dbReference type="Proteomes" id="UP001338125"/>
    </source>
</evidence>
<evidence type="ECO:0000313" key="10">
    <source>
        <dbReference type="EMBL" id="KAK5994799.1"/>
    </source>
</evidence>
<keyword evidence="5 9" id="KW-0547">Nucleotide-binding</keyword>
<evidence type="ECO:0000256" key="5">
    <source>
        <dbReference type="ARBA" id="ARBA00022741"/>
    </source>
</evidence>
<comment type="catalytic activity">
    <reaction evidence="8 9">
        <text>D-gluconate + ATP = 6-phospho-D-gluconate + ADP + H(+)</text>
        <dbReference type="Rhea" id="RHEA:19433"/>
        <dbReference type="ChEBI" id="CHEBI:15378"/>
        <dbReference type="ChEBI" id="CHEBI:18391"/>
        <dbReference type="ChEBI" id="CHEBI:30616"/>
        <dbReference type="ChEBI" id="CHEBI:58759"/>
        <dbReference type="ChEBI" id="CHEBI:456216"/>
        <dbReference type="EC" id="2.7.1.12"/>
    </reaction>
</comment>
<dbReference type="Gene3D" id="3.40.50.300">
    <property type="entry name" value="P-loop containing nucleotide triphosphate hydrolases"/>
    <property type="match status" value="1"/>
</dbReference>
<dbReference type="SUPFAM" id="SSF52540">
    <property type="entry name" value="P-loop containing nucleoside triphosphate hydrolases"/>
    <property type="match status" value="1"/>
</dbReference>
<keyword evidence="7 9" id="KW-0067">ATP-binding</keyword>
<keyword evidence="4 9" id="KW-0808">Transferase</keyword>
<dbReference type="Pfam" id="PF13671">
    <property type="entry name" value="AAA_33"/>
    <property type="match status" value="1"/>
</dbReference>
<dbReference type="InterPro" id="IPR006001">
    <property type="entry name" value="Therm_gnt_kin"/>
</dbReference>
<dbReference type="PANTHER" id="PTHR43442:SF3">
    <property type="entry name" value="GLUCONOKINASE-RELATED"/>
    <property type="match status" value="1"/>
</dbReference>
<dbReference type="InterPro" id="IPR027417">
    <property type="entry name" value="P-loop_NTPase"/>
</dbReference>
<dbReference type="PANTHER" id="PTHR43442">
    <property type="entry name" value="GLUCONOKINASE-RELATED"/>
    <property type="match status" value="1"/>
</dbReference>
<keyword evidence="11" id="KW-1185">Reference proteome</keyword>
<protein>
    <recommendedName>
        <fullName evidence="3 9">Gluconokinase</fullName>
        <ecNumber evidence="3 9">2.7.1.12</ecNumber>
    </recommendedName>
</protein>
<evidence type="ECO:0000256" key="8">
    <source>
        <dbReference type="ARBA" id="ARBA00048090"/>
    </source>
</evidence>
<dbReference type="EMBL" id="JAVFKD010000004">
    <property type="protein sequence ID" value="KAK5994799.1"/>
    <property type="molecule type" value="Genomic_DNA"/>
</dbReference>
<sequence>MGDQSEAHASGWIWFVGGPTACGKTTIAKKLSESLNFTYIEGDDYHPKSNVDKMSNGTPLADEDRKEWLQHLHDECCRRLTQGDDHVAVTASLLKRKYRDKVREVSRDSPHSQVRFLFLNAPEEVLLQRARGRHGHFAGANLVHSQLEALEDPGFDETDVIKMDASLSVDDLVGQATRAINSIMKAHS</sequence>
<comment type="similarity">
    <text evidence="2 9">Belongs to the gluconokinase GntK/GntV family.</text>
</comment>
<keyword evidence="6 9" id="KW-0418">Kinase</keyword>
<dbReference type="NCBIfam" id="TIGR01313">
    <property type="entry name" value="therm_gnt_kin"/>
    <property type="match status" value="1"/>
</dbReference>
<organism evidence="10 11">
    <name type="scientific">Cladobotryum mycophilum</name>
    <dbReference type="NCBI Taxonomy" id="491253"/>
    <lineage>
        <taxon>Eukaryota</taxon>
        <taxon>Fungi</taxon>
        <taxon>Dikarya</taxon>
        <taxon>Ascomycota</taxon>
        <taxon>Pezizomycotina</taxon>
        <taxon>Sordariomycetes</taxon>
        <taxon>Hypocreomycetidae</taxon>
        <taxon>Hypocreales</taxon>
        <taxon>Hypocreaceae</taxon>
        <taxon>Cladobotryum</taxon>
    </lineage>
</organism>
<dbReference type="CDD" id="cd02021">
    <property type="entry name" value="GntK"/>
    <property type="match status" value="1"/>
</dbReference>
<dbReference type="EC" id="2.7.1.12" evidence="3 9"/>